<proteinExistence type="predicted"/>
<reference evidence="1 2" key="1">
    <citation type="journal article" date="2022" name="G3 (Bethesda)">
        <title>Whole-genome sequence and methylome profiling of the almond [Prunus dulcis (Mill.) D.A. Webb] cultivar 'Nonpareil'.</title>
        <authorList>
            <person name="D'Amico-Willman K.M."/>
            <person name="Ouma W.Z."/>
            <person name="Meulia T."/>
            <person name="Sideli G.M."/>
            <person name="Gradziel T.M."/>
            <person name="Fresnedo-Ramirez J."/>
        </authorList>
    </citation>
    <scope>NUCLEOTIDE SEQUENCE [LARGE SCALE GENOMIC DNA]</scope>
    <source>
        <strain evidence="1">Clone GOH B32 T37-40</strain>
    </source>
</reference>
<accession>A0AAD4UR83</accession>
<keyword evidence="2" id="KW-1185">Reference proteome</keyword>
<dbReference type="AlphaFoldDB" id="A0AAD4UR83"/>
<evidence type="ECO:0000313" key="2">
    <source>
        <dbReference type="Proteomes" id="UP001054821"/>
    </source>
</evidence>
<organism evidence="1 2">
    <name type="scientific">Prunus dulcis</name>
    <name type="common">Almond</name>
    <name type="synonym">Amygdalus dulcis</name>
    <dbReference type="NCBI Taxonomy" id="3755"/>
    <lineage>
        <taxon>Eukaryota</taxon>
        <taxon>Viridiplantae</taxon>
        <taxon>Streptophyta</taxon>
        <taxon>Embryophyta</taxon>
        <taxon>Tracheophyta</taxon>
        <taxon>Spermatophyta</taxon>
        <taxon>Magnoliopsida</taxon>
        <taxon>eudicotyledons</taxon>
        <taxon>Gunneridae</taxon>
        <taxon>Pentapetalae</taxon>
        <taxon>rosids</taxon>
        <taxon>fabids</taxon>
        <taxon>Rosales</taxon>
        <taxon>Rosaceae</taxon>
        <taxon>Amygdaloideae</taxon>
        <taxon>Amygdaleae</taxon>
        <taxon>Prunus</taxon>
    </lineage>
</organism>
<geneLocation type="mitochondrion" evidence="1"/>
<keyword evidence="1" id="KW-0496">Mitochondrion</keyword>
<sequence>MEGVQRSSLVWRLEMGLGGGGVLKVFRGALVVIKGKLINGLYHLQGSTILGSANVSSTVDSDAASTQLWHMCIGHMSERGKGKEWVAPYALF</sequence>
<evidence type="ECO:0000313" key="1">
    <source>
        <dbReference type="EMBL" id="KAI5311433.1"/>
    </source>
</evidence>
<dbReference type="Proteomes" id="UP001054821">
    <property type="component" value="Mitochondrion MT"/>
</dbReference>
<gene>
    <name evidence="1" type="ORF">L3X38_000159</name>
</gene>
<dbReference type="EMBL" id="JAJFAZ020000010">
    <property type="protein sequence ID" value="KAI5311433.1"/>
    <property type="molecule type" value="Genomic_DNA"/>
</dbReference>
<name>A0AAD4UR83_PRUDU</name>
<comment type="caution">
    <text evidence="1">The sequence shown here is derived from an EMBL/GenBank/DDBJ whole genome shotgun (WGS) entry which is preliminary data.</text>
</comment>
<protein>
    <submittedName>
        <fullName evidence="1">Uncharacterized protein</fullName>
    </submittedName>
</protein>